<sequence>MYNIYSSSTVGIRSKSSLCLSINDYYLSNEKCPSSLCSPCSCCSVSIYGYGVPMVNPRFLYGFRQSSLIHCSASRKLILGGGGCSTYGYNPRLPVCYSDSISYGDSYHSLKEKSRPKERESGIARRGRRFVCMAWEEKSEDFDMCSDGNVEAMLNLLTEDISESIVDIERRKNRSRTVGFQGETRSRVSECVNEGNKYVDSGSSEGNSKCSCQSVRVKPREEGSQHSGGMKSSLKRVDNGGVRKERLTRSSCYSEGVPVESKRERRGVNKHVKEEKKYIECGSLERNSMRESESESVKIKLREEGSSRDEHLDSKKKRSSSTSSNFSGRYSKDIRHIDVNECTKEERKYVESGSLEKISNREYGVVTNKSREEGRTSSGEMGVSTRGDGENRGLRKEGSSCSSYYSAVSSGDIDETHESNTVGQVQHERFGGEPSSSYRNQKARQTEEGLFTDDAKKQHTKYESDGWRYVEASRKGRTLVGRDEISIGVDGALRKDEQEILEVKDRASCSQERSGSEESNLTPSIDIVQNTRNERSGKGYQVVEQSRTKLQQQTQMSDIQNKANRSAYSSQNRLSERDEKITEAVNLLVEARERYTRVDNQIIDLSESTKKSQQVSQISGIHSSDTRWSSNLQGVHETKMKNREEDSSSLKGSFQEVKEQHTQADQEVGEIAKSWNESHSVTNVLVTSALDAEFINSSQKLPVTRVSTQEENSTSHVDMALEAREPNQMGQRVIGQVRSMKESQKPSRTSSFRESSNEEGSSSQTALNLVHQQQLGAQKVDRRNLQVMVTPPSSQLVRRDSTETLLNRRPSNHSAIREDFPQEEVPASFQELDGGTRTDEIYTEHSNLAVNEDALASANRLEASSTMFVGEFMEKLRGEASTSEFVEGRTSSQSNQQVSEDLQSQVHSSMRSSSLSGRKGPSDDMWQISGASKIEAPIEAKSMKENMTVRGTKRSLWSIVSDIVRVRWGARSETPNSTSKFGGRSSPNESGVSEAWFSSNEPDENDDENAKKSKRSTPKRSRSADLTHPRKTPTQTQGDAYEVMVSHENLMEGEAYATSSSNGRSFASKVVSSASNEDTFNSEEGVKTGQGTPPSIIGADPSIPLLKRRLIRSPPVEAEILESNIEVPRKGSEEMVDKQLRERPAEAMGSGRTDGDSKQKKFERNKQVPKDRFEEWEEAYIIESEQKKMDEMFMREALLEAKKAADTWEVPVGAVLVHNGKIIARGCNLVEELRDSTAHAEMICIREASNVLRTWRLAVLGIVIKSHQHKVLCYTCQTIMFGAGLEGHLCNETNRLLGLKTTFLLLCSPNLFFAPPTTTITASPVSSPTPKSQPLTTPVLPPALAPQIQSPPPLLVPSKPPALPPTSPPLLPPTLPPPPKISPSPVTAPSAPPRPAPVPAPAKETPAPAPVKVAPVPSPSQVPAPAPLSELVPAPAPAPTKSKHKKHKHKKHHHAPAPAPLIVSPPAPTIPDSEDEAAPAPSPDTVM</sequence>
<feature type="region of interest" description="Disordered" evidence="1">
    <location>
        <begin position="367"/>
        <end position="461"/>
    </location>
</feature>
<evidence type="ECO:0000259" key="2">
    <source>
        <dbReference type="PROSITE" id="PS51747"/>
    </source>
</evidence>
<dbReference type="InterPro" id="IPR002125">
    <property type="entry name" value="CMP_dCMP_dom"/>
</dbReference>
<feature type="compositionally biased region" description="Low complexity" evidence="1">
    <location>
        <begin position="904"/>
        <end position="916"/>
    </location>
</feature>
<gene>
    <name evidence="3" type="ORF">MKW94_025504</name>
</gene>
<feature type="compositionally biased region" description="Polar residues" evidence="1">
    <location>
        <begin position="973"/>
        <end position="1000"/>
    </location>
</feature>
<feature type="compositionally biased region" description="Polar residues" evidence="1">
    <location>
        <begin position="201"/>
        <end position="214"/>
    </location>
</feature>
<dbReference type="CDD" id="cd01285">
    <property type="entry name" value="nucleoside_deaminase"/>
    <property type="match status" value="1"/>
</dbReference>
<feature type="region of interest" description="Disordered" evidence="1">
    <location>
        <begin position="736"/>
        <end position="765"/>
    </location>
</feature>
<dbReference type="PROSITE" id="PS51747">
    <property type="entry name" value="CYT_DCMP_DEAMINASES_2"/>
    <property type="match status" value="1"/>
</dbReference>
<dbReference type="GO" id="GO:0002100">
    <property type="term" value="P:tRNA wobble adenosine to inosine editing"/>
    <property type="evidence" value="ECO:0007669"/>
    <property type="project" value="TreeGrafter"/>
</dbReference>
<feature type="compositionally biased region" description="Pro residues" evidence="1">
    <location>
        <begin position="1457"/>
        <end position="1469"/>
    </location>
</feature>
<dbReference type="PRINTS" id="PR01217">
    <property type="entry name" value="PRICHEXTENSN"/>
</dbReference>
<feature type="region of interest" description="Disordered" evidence="1">
    <location>
        <begin position="1321"/>
        <end position="1487"/>
    </location>
</feature>
<evidence type="ECO:0000313" key="3">
    <source>
        <dbReference type="EMBL" id="MCL7047358.1"/>
    </source>
</evidence>
<feature type="region of interest" description="Disordered" evidence="1">
    <location>
        <begin position="973"/>
        <end position="1040"/>
    </location>
</feature>
<dbReference type="Proteomes" id="UP001177140">
    <property type="component" value="Unassembled WGS sequence"/>
</dbReference>
<feature type="compositionally biased region" description="Basic and acidic residues" evidence="1">
    <location>
        <begin position="260"/>
        <end position="270"/>
    </location>
</feature>
<feature type="region of interest" description="Disordered" evidence="1">
    <location>
        <begin position="883"/>
        <end position="926"/>
    </location>
</feature>
<dbReference type="GO" id="GO:0009507">
    <property type="term" value="C:chloroplast"/>
    <property type="evidence" value="ECO:0007669"/>
    <property type="project" value="TreeGrafter"/>
</dbReference>
<dbReference type="PANTHER" id="PTHR11079">
    <property type="entry name" value="CYTOSINE DEAMINASE FAMILY MEMBER"/>
    <property type="match status" value="1"/>
</dbReference>
<feature type="compositionally biased region" description="Basic and acidic residues" evidence="1">
    <location>
        <begin position="235"/>
        <end position="248"/>
    </location>
</feature>
<feature type="compositionally biased region" description="Low complexity" evidence="1">
    <location>
        <begin position="1401"/>
        <end position="1415"/>
    </location>
</feature>
<keyword evidence="4" id="KW-1185">Reference proteome</keyword>
<feature type="compositionally biased region" description="Basic residues" evidence="1">
    <location>
        <begin position="1012"/>
        <end position="1021"/>
    </location>
</feature>
<feature type="region of interest" description="Disordered" evidence="1">
    <location>
        <begin position="1141"/>
        <end position="1166"/>
    </location>
</feature>
<evidence type="ECO:0000256" key="1">
    <source>
        <dbReference type="SAM" id="MobiDB-lite"/>
    </source>
</evidence>
<feature type="compositionally biased region" description="Pro residues" evidence="1">
    <location>
        <begin position="1390"/>
        <end position="1400"/>
    </location>
</feature>
<feature type="compositionally biased region" description="Basic and acidic residues" evidence="1">
    <location>
        <begin position="387"/>
        <end position="398"/>
    </location>
</feature>
<feature type="compositionally biased region" description="Polar residues" evidence="1">
    <location>
        <begin position="883"/>
        <end position="903"/>
    </location>
</feature>
<feature type="domain" description="CMP/dCMP-type deaminase" evidence="2">
    <location>
        <begin position="1188"/>
        <end position="1304"/>
    </location>
</feature>
<dbReference type="SUPFAM" id="SSF53927">
    <property type="entry name" value="Cytidine deaminase-like"/>
    <property type="match status" value="1"/>
</dbReference>
<dbReference type="EMBL" id="JAJJMA010291898">
    <property type="protein sequence ID" value="MCL7047358.1"/>
    <property type="molecule type" value="Genomic_DNA"/>
</dbReference>
<evidence type="ECO:0000313" key="4">
    <source>
        <dbReference type="Proteomes" id="UP001177140"/>
    </source>
</evidence>
<dbReference type="GO" id="GO:0008251">
    <property type="term" value="F:tRNA-specific adenosine deaminase activity"/>
    <property type="evidence" value="ECO:0007669"/>
    <property type="project" value="TreeGrafter"/>
</dbReference>
<feature type="compositionally biased region" description="Polar residues" evidence="1">
    <location>
        <begin position="746"/>
        <end position="765"/>
    </location>
</feature>
<accession>A0AA41VTX5</accession>
<feature type="compositionally biased region" description="Low complexity" evidence="1">
    <location>
        <begin position="399"/>
        <end position="410"/>
    </location>
</feature>
<dbReference type="Gene3D" id="3.40.140.10">
    <property type="entry name" value="Cytidine Deaminase, domain 2"/>
    <property type="match status" value="1"/>
</dbReference>
<proteinExistence type="predicted"/>
<feature type="compositionally biased region" description="Pro residues" evidence="1">
    <location>
        <begin position="1339"/>
        <end position="1382"/>
    </location>
</feature>
<feature type="compositionally biased region" description="Polar residues" evidence="1">
    <location>
        <begin position="508"/>
        <end position="531"/>
    </location>
</feature>
<organism evidence="3 4">
    <name type="scientific">Papaver nudicaule</name>
    <name type="common">Iceland poppy</name>
    <dbReference type="NCBI Taxonomy" id="74823"/>
    <lineage>
        <taxon>Eukaryota</taxon>
        <taxon>Viridiplantae</taxon>
        <taxon>Streptophyta</taxon>
        <taxon>Embryophyta</taxon>
        <taxon>Tracheophyta</taxon>
        <taxon>Spermatophyta</taxon>
        <taxon>Magnoliopsida</taxon>
        <taxon>Ranunculales</taxon>
        <taxon>Papaveraceae</taxon>
        <taxon>Papaveroideae</taxon>
        <taxon>Papaver</taxon>
    </lineage>
</organism>
<feature type="region of interest" description="Disordered" evidence="1">
    <location>
        <begin position="198"/>
        <end position="270"/>
    </location>
</feature>
<dbReference type="InterPro" id="IPR016193">
    <property type="entry name" value="Cytidine_deaminase-like"/>
</dbReference>
<feature type="compositionally biased region" description="Pro residues" evidence="1">
    <location>
        <begin position="1416"/>
        <end position="1426"/>
    </location>
</feature>
<name>A0AA41VTX5_PAPNU</name>
<protein>
    <recommendedName>
        <fullName evidence="2">CMP/dCMP-type deaminase domain-containing protein</fullName>
    </recommendedName>
</protein>
<feature type="compositionally biased region" description="Basic residues" evidence="1">
    <location>
        <begin position="1441"/>
        <end position="1455"/>
    </location>
</feature>
<feature type="region of interest" description="Disordered" evidence="1">
    <location>
        <begin position="286"/>
        <end position="329"/>
    </location>
</feature>
<dbReference type="Pfam" id="PF00383">
    <property type="entry name" value="dCMP_cyt_deam_1"/>
    <property type="match status" value="1"/>
</dbReference>
<comment type="caution">
    <text evidence="3">The sequence shown here is derived from an EMBL/GenBank/DDBJ whole genome shotgun (WGS) entry which is preliminary data.</text>
</comment>
<feature type="compositionally biased region" description="Basic and acidic residues" evidence="1">
    <location>
        <begin position="1153"/>
        <end position="1166"/>
    </location>
</feature>
<feature type="compositionally biased region" description="Polar residues" evidence="1">
    <location>
        <begin position="543"/>
        <end position="573"/>
    </location>
</feature>
<feature type="region of interest" description="Disordered" evidence="1">
    <location>
        <begin position="1077"/>
        <end position="1100"/>
    </location>
</feature>
<feature type="compositionally biased region" description="Basic and acidic residues" evidence="1">
    <location>
        <begin position="287"/>
        <end position="313"/>
    </location>
</feature>
<dbReference type="PANTHER" id="PTHR11079:SF179">
    <property type="entry name" value="TRNA(ADENINE(34)) DEAMINASE, CHLOROPLASTIC"/>
    <property type="match status" value="1"/>
</dbReference>
<feature type="region of interest" description="Disordered" evidence="1">
    <location>
        <begin position="505"/>
        <end position="575"/>
    </location>
</feature>
<feature type="compositionally biased region" description="Polar residues" evidence="1">
    <location>
        <begin position="1321"/>
        <end position="1333"/>
    </location>
</feature>
<reference evidence="3" key="1">
    <citation type="submission" date="2022-03" db="EMBL/GenBank/DDBJ databases">
        <title>A functionally conserved STORR gene fusion in Papaver species that diverged 16.8 million years ago.</title>
        <authorList>
            <person name="Catania T."/>
        </authorList>
    </citation>
    <scope>NUCLEOTIDE SEQUENCE</scope>
    <source>
        <strain evidence="3">S-191538</strain>
    </source>
</reference>